<dbReference type="RefSeq" id="WP_158040725.1">
    <property type="nucleotide sequence ID" value="NZ_JACCFV010000001.1"/>
</dbReference>
<keyword evidence="2" id="KW-0812">Transmembrane</keyword>
<evidence type="ECO:0000313" key="4">
    <source>
        <dbReference type="Proteomes" id="UP000467240"/>
    </source>
</evidence>
<reference evidence="3 4" key="1">
    <citation type="submission" date="2019-09" db="EMBL/GenBank/DDBJ databases">
        <title>Phylogeny of genus Pseudoclavibacter and closely related genus.</title>
        <authorList>
            <person name="Li Y."/>
        </authorList>
    </citation>
    <scope>NUCLEOTIDE SEQUENCE [LARGE SCALE GENOMIC DNA]</scope>
    <source>
        <strain evidence="3 4">DSM 23821</strain>
    </source>
</reference>
<evidence type="ECO:0000313" key="3">
    <source>
        <dbReference type="EMBL" id="KAB1656711.1"/>
    </source>
</evidence>
<feature type="region of interest" description="Disordered" evidence="1">
    <location>
        <begin position="1"/>
        <end position="83"/>
    </location>
</feature>
<keyword evidence="2" id="KW-0472">Membrane</keyword>
<dbReference type="EMBL" id="WBJZ01000011">
    <property type="protein sequence ID" value="KAB1656711.1"/>
    <property type="molecule type" value="Genomic_DNA"/>
</dbReference>
<comment type="caution">
    <text evidence="3">The sequence shown here is derived from an EMBL/GenBank/DDBJ whole genome shotgun (WGS) entry which is preliminary data.</text>
</comment>
<dbReference type="AlphaFoldDB" id="A0A7J5BQY6"/>
<name>A0A7J5BQY6_9MICO</name>
<feature type="compositionally biased region" description="Low complexity" evidence="1">
    <location>
        <begin position="213"/>
        <end position="232"/>
    </location>
</feature>
<accession>A0A7J5BQY6</accession>
<keyword evidence="2" id="KW-1133">Transmembrane helix</keyword>
<sequence>MTEPDEPIDDAQPPETGIVAADATGVGSGTPEGADTVRLVKTDPAAASGGVRLEKSGTDARVSGPVAGPTSGWAPGAAGTQPSSVDDAFAAPGWSDHGAPVPPPVGPGATAYGAAPSYVTGPVPPRGRGATGLGSAAAGTVPLQPGPMHYPAVQGGVPPRRSPVLVVVAVVIACLLLAAVGGIWWLATGGPGDDPASVAESSDVGTDANADPGATGVASSSPTASPTPTRVVQPSAETVWANLLEAQAPRLCGMAPGRFSDGVAGGSGGQAWLAWRLPGGDGLSVQQSTAFVDVTGDGIDDVAVVEQCNTGGDAWFDYIVFYEVQQDGAVRLLDGIGLVSVTSTARAYFDGFVAASDGVVVLVNAGNGSIDDLSPWRAELGWTGSTVQVRYASPV</sequence>
<organism evidence="3 4">
    <name type="scientific">Pseudoclavibacter chungangensis</name>
    <dbReference type="NCBI Taxonomy" id="587635"/>
    <lineage>
        <taxon>Bacteria</taxon>
        <taxon>Bacillati</taxon>
        <taxon>Actinomycetota</taxon>
        <taxon>Actinomycetes</taxon>
        <taxon>Micrococcales</taxon>
        <taxon>Microbacteriaceae</taxon>
        <taxon>Pseudoclavibacter</taxon>
    </lineage>
</organism>
<evidence type="ECO:0000256" key="1">
    <source>
        <dbReference type="SAM" id="MobiDB-lite"/>
    </source>
</evidence>
<keyword evidence="4" id="KW-1185">Reference proteome</keyword>
<proteinExistence type="predicted"/>
<gene>
    <name evidence="3" type="ORF">F8O01_10005</name>
</gene>
<evidence type="ECO:0000256" key="2">
    <source>
        <dbReference type="SAM" id="Phobius"/>
    </source>
</evidence>
<feature type="region of interest" description="Disordered" evidence="1">
    <location>
        <begin position="193"/>
        <end position="232"/>
    </location>
</feature>
<dbReference type="Proteomes" id="UP000467240">
    <property type="component" value="Unassembled WGS sequence"/>
</dbReference>
<feature type="transmembrane region" description="Helical" evidence="2">
    <location>
        <begin position="164"/>
        <end position="187"/>
    </location>
</feature>
<protein>
    <submittedName>
        <fullName evidence="3">Uncharacterized protein</fullName>
    </submittedName>
</protein>